<gene>
    <name evidence="2" type="ORF">SSPO_081850</name>
</gene>
<feature type="region of interest" description="Disordered" evidence="1">
    <location>
        <begin position="18"/>
        <end position="50"/>
    </location>
</feature>
<sequence length="50" mass="5137">MTRCAGEHDDAALHVVIDQPLNKAPSSEGGPAPAPGSTAEPPYAEHSTRV</sequence>
<dbReference type="Proteomes" id="UP000463951">
    <property type="component" value="Chromosome"/>
</dbReference>
<evidence type="ECO:0000256" key="1">
    <source>
        <dbReference type="SAM" id="MobiDB-lite"/>
    </source>
</evidence>
<proteinExistence type="predicted"/>
<organism evidence="2 3">
    <name type="scientific">Streptomyces antimycoticus</name>
    <dbReference type="NCBI Taxonomy" id="68175"/>
    <lineage>
        <taxon>Bacteria</taxon>
        <taxon>Bacillati</taxon>
        <taxon>Actinomycetota</taxon>
        <taxon>Actinomycetes</taxon>
        <taxon>Kitasatosporales</taxon>
        <taxon>Streptomycetaceae</taxon>
        <taxon>Streptomyces</taxon>
        <taxon>Streptomyces violaceusniger group</taxon>
    </lineage>
</organism>
<evidence type="ECO:0000313" key="3">
    <source>
        <dbReference type="Proteomes" id="UP000463951"/>
    </source>
</evidence>
<evidence type="ECO:0000313" key="2">
    <source>
        <dbReference type="EMBL" id="BBJ45467.1"/>
    </source>
</evidence>
<name>A0A499VH24_9ACTN</name>
<reference evidence="2 3" key="1">
    <citation type="journal article" date="2020" name="Int. J. Syst. Evol. Microbiol.">
        <title>Reclassification of Streptomyces castelarensis and Streptomyces sporoclivatus as later heterotypic synonyms of Streptomyces antimycoticus.</title>
        <authorList>
            <person name="Komaki H."/>
            <person name="Tamura T."/>
        </authorList>
    </citation>
    <scope>NUCLEOTIDE SEQUENCE [LARGE SCALE GENOMIC DNA]</scope>
    <source>
        <strain evidence="2 3">NBRC 100767</strain>
    </source>
</reference>
<dbReference type="AlphaFoldDB" id="A0A499VH24"/>
<dbReference type="EMBL" id="AP019620">
    <property type="protein sequence ID" value="BBJ45467.1"/>
    <property type="molecule type" value="Genomic_DNA"/>
</dbReference>
<accession>A0A499VH24</accession>
<feature type="compositionally biased region" description="Low complexity" evidence="1">
    <location>
        <begin position="24"/>
        <end position="42"/>
    </location>
</feature>
<protein>
    <submittedName>
        <fullName evidence="2">Uncharacterized protein</fullName>
    </submittedName>
</protein>